<organism evidence="1">
    <name type="scientific">marine sediment metagenome</name>
    <dbReference type="NCBI Taxonomy" id="412755"/>
    <lineage>
        <taxon>unclassified sequences</taxon>
        <taxon>metagenomes</taxon>
        <taxon>ecological metagenomes</taxon>
    </lineage>
</organism>
<proteinExistence type="predicted"/>
<accession>X1LI59</accession>
<reference evidence="1" key="1">
    <citation type="journal article" date="2014" name="Front. Microbiol.">
        <title>High frequency of phylogenetically diverse reductive dehalogenase-homologous genes in deep subseafloor sedimentary metagenomes.</title>
        <authorList>
            <person name="Kawai M."/>
            <person name="Futagami T."/>
            <person name="Toyoda A."/>
            <person name="Takaki Y."/>
            <person name="Nishi S."/>
            <person name="Hori S."/>
            <person name="Arai W."/>
            <person name="Tsubouchi T."/>
            <person name="Morono Y."/>
            <person name="Uchiyama I."/>
            <person name="Ito T."/>
            <person name="Fujiyama A."/>
            <person name="Inagaki F."/>
            <person name="Takami H."/>
        </authorList>
    </citation>
    <scope>NUCLEOTIDE SEQUENCE</scope>
    <source>
        <strain evidence="1">Expedition CK06-06</strain>
    </source>
</reference>
<sequence length="43" mass="4637">TIEEVKKELSQKARIKIKEVLVNIGGSHLFSVASEGVVSVSRA</sequence>
<comment type="caution">
    <text evidence="1">The sequence shown here is derived from an EMBL/GenBank/DDBJ whole genome shotgun (WGS) entry which is preliminary data.</text>
</comment>
<feature type="non-terminal residue" evidence="1">
    <location>
        <position position="1"/>
    </location>
</feature>
<protein>
    <submittedName>
        <fullName evidence="1">Uncharacterized protein</fullName>
    </submittedName>
</protein>
<name>X1LI59_9ZZZZ</name>
<feature type="non-terminal residue" evidence="1">
    <location>
        <position position="43"/>
    </location>
</feature>
<dbReference type="AlphaFoldDB" id="X1LI59"/>
<gene>
    <name evidence="1" type="ORF">S03H2_72826</name>
</gene>
<evidence type="ECO:0000313" key="1">
    <source>
        <dbReference type="EMBL" id="GAH93848.1"/>
    </source>
</evidence>
<dbReference type="EMBL" id="BARU01049500">
    <property type="protein sequence ID" value="GAH93848.1"/>
    <property type="molecule type" value="Genomic_DNA"/>
</dbReference>